<evidence type="ECO:0000256" key="1">
    <source>
        <dbReference type="SAM" id="MobiDB-lite"/>
    </source>
</evidence>
<dbReference type="InterPro" id="IPR011010">
    <property type="entry name" value="DNA_brk_join_enz"/>
</dbReference>
<dbReference type="InterPro" id="IPR049331">
    <property type="entry name" value="Top1B_N_bact"/>
</dbReference>
<reference evidence="5" key="1">
    <citation type="journal article" date="2019" name="Int. J. Syst. Evol. Microbiol.">
        <title>The Global Catalogue of Microorganisms (GCM) 10K type strain sequencing project: providing services to taxonomists for standard genome sequencing and annotation.</title>
        <authorList>
            <consortium name="The Broad Institute Genomics Platform"/>
            <consortium name="The Broad Institute Genome Sequencing Center for Infectious Disease"/>
            <person name="Wu L."/>
            <person name="Ma J."/>
        </authorList>
    </citation>
    <scope>NUCLEOTIDE SEQUENCE [LARGE SCALE GENOMIC DNA]</scope>
    <source>
        <strain evidence="5">CCM 7435</strain>
    </source>
</reference>
<dbReference type="Gene3D" id="1.10.132.120">
    <property type="match status" value="1"/>
</dbReference>
<protein>
    <submittedName>
        <fullName evidence="4">DNA topoisomerase IB</fullName>
    </submittedName>
</protein>
<dbReference type="Gene3D" id="3.90.15.10">
    <property type="entry name" value="Topoisomerase I, Chain A, domain 3"/>
    <property type="match status" value="1"/>
</dbReference>
<evidence type="ECO:0000313" key="5">
    <source>
        <dbReference type="Proteomes" id="UP001597299"/>
    </source>
</evidence>
<proteinExistence type="predicted"/>
<organism evidence="4 5">
    <name type="scientific">Ancylobacter oerskovii</name>
    <dbReference type="NCBI Taxonomy" id="459519"/>
    <lineage>
        <taxon>Bacteria</taxon>
        <taxon>Pseudomonadati</taxon>
        <taxon>Pseudomonadota</taxon>
        <taxon>Alphaproteobacteria</taxon>
        <taxon>Hyphomicrobiales</taxon>
        <taxon>Xanthobacteraceae</taxon>
        <taxon>Ancylobacter</taxon>
    </lineage>
</organism>
<dbReference type="Proteomes" id="UP001597299">
    <property type="component" value="Unassembled WGS sequence"/>
</dbReference>
<evidence type="ECO:0000259" key="2">
    <source>
        <dbReference type="Pfam" id="PF01028"/>
    </source>
</evidence>
<dbReference type="EMBL" id="JBHUHD010000001">
    <property type="protein sequence ID" value="MFD2142694.1"/>
    <property type="molecule type" value="Genomic_DNA"/>
</dbReference>
<feature type="region of interest" description="Disordered" evidence="1">
    <location>
        <begin position="346"/>
        <end position="378"/>
    </location>
</feature>
<dbReference type="Gene3D" id="3.30.66.10">
    <property type="entry name" value="DNA topoisomerase I domain"/>
    <property type="match status" value="1"/>
</dbReference>
<feature type="domain" description="DNA topoisomerase IB N-terminal" evidence="3">
    <location>
        <begin position="41"/>
        <end position="89"/>
    </location>
</feature>
<sequence>MPKTTLLPFDRGALRRLARRCGLRIAARAELTIRRRKAGKGFSFHDAEGGLVTDPEIRSRLLGLAVPPAYRDVRYAPDPRAHLQAIGEDAAGRLQYRYHPDWTRVREELKALRLACLAQSLPAIRRSVRRALGRPEPDRRLALASVVQLVALTAIRAGGEQYAEERGTRGATTLLKSHLRIEGERITLRFKGKGGKLVEKEARDAALAAALLRLKALPGRRLFLHRDAGGGVHALRAGEVNAYLREIGGAGISLKDFRTLTACLGVIDGLSHVVPDTSERGLRQQIKTAVEPLAEQLANTVTVCRSSYVHDAVIAAFASGRLARLAGGADARRSLAARTALLAQLLQESTGAPPPATKPARNRRRRTEPISPAAVHPT</sequence>
<evidence type="ECO:0000313" key="4">
    <source>
        <dbReference type="EMBL" id="MFD2142694.1"/>
    </source>
</evidence>
<dbReference type="SUPFAM" id="SSF56349">
    <property type="entry name" value="DNA breaking-rejoining enzymes"/>
    <property type="match status" value="1"/>
</dbReference>
<feature type="domain" description="DNA topoisomerase I catalytic core eukaryotic-type" evidence="2">
    <location>
        <begin position="114"/>
        <end position="313"/>
    </location>
</feature>
<dbReference type="PROSITE" id="PS52038">
    <property type="entry name" value="TOPO_IB_2"/>
    <property type="match status" value="1"/>
</dbReference>
<dbReference type="Pfam" id="PF01028">
    <property type="entry name" value="Topoisom_I"/>
    <property type="match status" value="1"/>
</dbReference>
<dbReference type="InterPro" id="IPR014711">
    <property type="entry name" value="TopoI_cat_a-hlx-sub_euk"/>
</dbReference>
<dbReference type="SUPFAM" id="SSF55869">
    <property type="entry name" value="DNA topoisomerase I domain"/>
    <property type="match status" value="1"/>
</dbReference>
<name>A0ABW4Z2D0_9HYPH</name>
<keyword evidence="5" id="KW-1185">Reference proteome</keyword>
<evidence type="ECO:0000259" key="3">
    <source>
        <dbReference type="Pfam" id="PF21338"/>
    </source>
</evidence>
<dbReference type="InterPro" id="IPR013500">
    <property type="entry name" value="TopoI_cat_euk"/>
</dbReference>
<dbReference type="Pfam" id="PF21338">
    <property type="entry name" value="Top1B_N_bact"/>
    <property type="match status" value="1"/>
</dbReference>
<dbReference type="InterPro" id="IPR035447">
    <property type="entry name" value="DNA_topo_I_N_sf"/>
</dbReference>
<accession>A0ABW4Z2D0</accession>
<dbReference type="RefSeq" id="WP_213353527.1">
    <property type="nucleotide sequence ID" value="NZ_JAHBGB010000037.1"/>
</dbReference>
<comment type="caution">
    <text evidence="4">The sequence shown here is derived from an EMBL/GenBank/DDBJ whole genome shotgun (WGS) entry which is preliminary data.</text>
</comment>
<gene>
    <name evidence="4" type="ORF">ACFSNC_19985</name>
</gene>